<name>A0A9W6D2G2_9BACT</name>
<organism evidence="1 2">
    <name type="scientific">Desulforhabdus amnigena</name>
    <dbReference type="NCBI Taxonomy" id="40218"/>
    <lineage>
        <taxon>Bacteria</taxon>
        <taxon>Pseudomonadati</taxon>
        <taxon>Thermodesulfobacteriota</taxon>
        <taxon>Syntrophobacteria</taxon>
        <taxon>Syntrophobacterales</taxon>
        <taxon>Syntrophobacteraceae</taxon>
        <taxon>Desulforhabdus</taxon>
    </lineage>
</organism>
<gene>
    <name evidence="1" type="ORF">DAMNIGENAA_08160</name>
</gene>
<protein>
    <recommendedName>
        <fullName evidence="3">GNAT family N-acetyltransferase</fullName>
    </recommendedName>
</protein>
<dbReference type="Pfam" id="PF04339">
    <property type="entry name" value="FemAB_like"/>
    <property type="match status" value="1"/>
</dbReference>
<dbReference type="PANTHER" id="PTHR47017:SF1">
    <property type="entry name" value="ACYL-COA"/>
    <property type="match status" value="1"/>
</dbReference>
<dbReference type="RefSeq" id="WP_281792392.1">
    <property type="nucleotide sequence ID" value="NZ_BSDR01000001.1"/>
</dbReference>
<proteinExistence type="predicted"/>
<keyword evidence="2" id="KW-1185">Reference proteome</keyword>
<dbReference type="InterPro" id="IPR016181">
    <property type="entry name" value="Acyl_CoA_acyltransferase"/>
</dbReference>
<evidence type="ECO:0000313" key="2">
    <source>
        <dbReference type="Proteomes" id="UP001144372"/>
    </source>
</evidence>
<accession>A0A9W6D2G2</accession>
<dbReference type="PANTHER" id="PTHR47017">
    <property type="entry name" value="ACYL-COA"/>
    <property type="match status" value="1"/>
</dbReference>
<dbReference type="AlphaFoldDB" id="A0A9W6D2G2"/>
<sequence>MSVRFETFSRVEDIDKHMWNRLAADASPLMDWEYLYALEKSGSVSEEGGYRPFHIVAYWDEEPIAIAPLYIRDRAWVEFGDGGLLEFLTELTGIPYHVGVLGTVPFTPVPGYQFLHSKGIATFKIYKQILQYIDFFCSSKGFATSRIYFLSDSTLEMRSLFVGNGYIAIKNKYYLWFNRNFRTFDDYLLSFKSSRRTKIKRELRTVRQQDIEIRMIPGTEVPESYYEEMYDLYLQTWIKHMGRDIRPFLNRDFFQLLEKNFRHRCSFSVATQSGKKLAMALFYYKGSTLYGRYWGCYEEIPFLHFATCYYYPIEYAIREGYAMMDPGFGGEHKLIRGYEVVPVYHYIKFHGKKQREVAETVMQKLRAHYTLPFESLEDGQKSP</sequence>
<dbReference type="Proteomes" id="UP001144372">
    <property type="component" value="Unassembled WGS sequence"/>
</dbReference>
<dbReference type="EMBL" id="BSDR01000001">
    <property type="protein sequence ID" value="GLI33383.1"/>
    <property type="molecule type" value="Genomic_DNA"/>
</dbReference>
<dbReference type="SUPFAM" id="SSF55729">
    <property type="entry name" value="Acyl-CoA N-acyltransferases (Nat)"/>
    <property type="match status" value="1"/>
</dbReference>
<evidence type="ECO:0008006" key="3">
    <source>
        <dbReference type="Google" id="ProtNLM"/>
    </source>
</evidence>
<reference evidence="1" key="1">
    <citation type="submission" date="2022-12" db="EMBL/GenBank/DDBJ databases">
        <title>Reference genome sequencing for broad-spectrum identification of bacterial and archaeal isolates by mass spectrometry.</title>
        <authorList>
            <person name="Sekiguchi Y."/>
            <person name="Tourlousse D.M."/>
        </authorList>
    </citation>
    <scope>NUCLEOTIDE SEQUENCE</scope>
    <source>
        <strain evidence="1">ASRB1</strain>
    </source>
</reference>
<dbReference type="Gene3D" id="3.40.630.30">
    <property type="match status" value="1"/>
</dbReference>
<dbReference type="InterPro" id="IPR007434">
    <property type="entry name" value="FemAB-like"/>
</dbReference>
<evidence type="ECO:0000313" key="1">
    <source>
        <dbReference type="EMBL" id="GLI33383.1"/>
    </source>
</evidence>
<comment type="caution">
    <text evidence="1">The sequence shown here is derived from an EMBL/GenBank/DDBJ whole genome shotgun (WGS) entry which is preliminary data.</text>
</comment>